<proteinExistence type="predicted"/>
<dbReference type="InterPro" id="IPR050426">
    <property type="entry name" value="Glycosyltransferase_28"/>
</dbReference>
<dbReference type="PANTHER" id="PTHR48050:SF13">
    <property type="entry name" value="STEROL 3-BETA-GLUCOSYLTRANSFERASE UGT80A2"/>
    <property type="match status" value="1"/>
</dbReference>
<organism evidence="2 3">
    <name type="scientific">Clostridium magnum DSM 2767</name>
    <dbReference type="NCBI Taxonomy" id="1121326"/>
    <lineage>
        <taxon>Bacteria</taxon>
        <taxon>Bacillati</taxon>
        <taxon>Bacillota</taxon>
        <taxon>Clostridia</taxon>
        <taxon>Eubacteriales</taxon>
        <taxon>Clostridiaceae</taxon>
        <taxon>Clostridium</taxon>
    </lineage>
</organism>
<dbReference type="InterPro" id="IPR004276">
    <property type="entry name" value="GlycoTrans_28_N"/>
</dbReference>
<name>A0A162QKA4_9CLOT</name>
<sequence>MITILCSGSRGDFQPYIALAQELKELGKDVRITGMREFEGFVRGYGVDFYPIQADFKSLNVDESILKEAQSADNPLKMLLTFNKMKGYGLSIANEFYAACEESELIKKALI</sequence>
<accession>A0A162QKA4</accession>
<keyword evidence="3" id="KW-1185">Reference proteome</keyword>
<dbReference type="RefSeq" id="WP_066630893.1">
    <property type="nucleotide sequence ID" value="NZ_FQXL01000014.1"/>
</dbReference>
<evidence type="ECO:0000259" key="1">
    <source>
        <dbReference type="Pfam" id="PF03033"/>
    </source>
</evidence>
<dbReference type="PATRIC" id="fig|1121326.3.peg.6189"/>
<dbReference type="GO" id="GO:0016758">
    <property type="term" value="F:hexosyltransferase activity"/>
    <property type="evidence" value="ECO:0007669"/>
    <property type="project" value="InterPro"/>
</dbReference>
<dbReference type="EMBL" id="LWAE01000016">
    <property type="protein sequence ID" value="KZL88629.1"/>
    <property type="molecule type" value="Genomic_DNA"/>
</dbReference>
<comment type="caution">
    <text evidence="2">The sequence shown here is derived from an EMBL/GenBank/DDBJ whole genome shotgun (WGS) entry which is preliminary data.</text>
</comment>
<evidence type="ECO:0000313" key="2">
    <source>
        <dbReference type="EMBL" id="KZL88629.1"/>
    </source>
</evidence>
<evidence type="ECO:0000313" key="3">
    <source>
        <dbReference type="Proteomes" id="UP000076603"/>
    </source>
</evidence>
<dbReference type="Proteomes" id="UP000076603">
    <property type="component" value="Unassembled WGS sequence"/>
</dbReference>
<dbReference type="SUPFAM" id="SSF53756">
    <property type="entry name" value="UDP-Glycosyltransferase/glycogen phosphorylase"/>
    <property type="match status" value="1"/>
</dbReference>
<dbReference type="GO" id="GO:0005975">
    <property type="term" value="P:carbohydrate metabolic process"/>
    <property type="evidence" value="ECO:0007669"/>
    <property type="project" value="InterPro"/>
</dbReference>
<dbReference type="PANTHER" id="PTHR48050">
    <property type="entry name" value="STEROL 3-BETA-GLUCOSYLTRANSFERASE"/>
    <property type="match status" value="1"/>
</dbReference>
<feature type="domain" description="Glycosyltransferase family 28 N-terminal" evidence="1">
    <location>
        <begin position="2"/>
        <end position="65"/>
    </location>
</feature>
<gene>
    <name evidence="2" type="ORF">CLMAG_61220</name>
</gene>
<dbReference type="STRING" id="1121326.CLMAG_61220"/>
<protein>
    <recommendedName>
        <fullName evidence="1">Glycosyltransferase family 28 N-terminal domain-containing protein</fullName>
    </recommendedName>
</protein>
<dbReference type="Pfam" id="PF03033">
    <property type="entry name" value="Glyco_transf_28"/>
    <property type="match status" value="1"/>
</dbReference>
<reference evidence="2 3" key="1">
    <citation type="submission" date="2016-04" db="EMBL/GenBank/DDBJ databases">
        <title>Genome sequence of Clostridium magnum DSM 2767.</title>
        <authorList>
            <person name="Poehlein A."/>
            <person name="Uhlig R."/>
            <person name="Fischer R."/>
            <person name="Bahl H."/>
            <person name="Daniel R."/>
        </authorList>
    </citation>
    <scope>NUCLEOTIDE SEQUENCE [LARGE SCALE GENOMIC DNA]</scope>
    <source>
        <strain evidence="2 3">DSM 2767</strain>
    </source>
</reference>
<dbReference type="AlphaFoldDB" id="A0A162QKA4"/>
<dbReference type="GO" id="GO:1901137">
    <property type="term" value="P:carbohydrate derivative biosynthetic process"/>
    <property type="evidence" value="ECO:0007669"/>
    <property type="project" value="UniProtKB-ARBA"/>
</dbReference>
<dbReference type="Gene3D" id="3.40.50.2000">
    <property type="entry name" value="Glycogen Phosphorylase B"/>
    <property type="match status" value="1"/>
</dbReference>